<evidence type="ECO:0000256" key="1">
    <source>
        <dbReference type="SAM" id="MobiDB-lite"/>
    </source>
</evidence>
<accession>A0A830B9B2</accession>
<dbReference type="Proteomes" id="UP000653305">
    <property type="component" value="Unassembled WGS sequence"/>
</dbReference>
<keyword evidence="2" id="KW-0670">Pyruvate</keyword>
<keyword evidence="3" id="KW-1185">Reference proteome</keyword>
<feature type="compositionally biased region" description="Low complexity" evidence="1">
    <location>
        <begin position="86"/>
        <end position="101"/>
    </location>
</feature>
<dbReference type="AlphaFoldDB" id="A0A830B9B2"/>
<sequence>MLNTSPRGRRPFSSSTACPDSRYPLCLSSRPNTPSSTRLPTHPTRHSRPYPGQPALCSASGPLPSPPTTWTGTQPSNAWSDPAPAPTTSTSPPAAAAVSASPALATPSLTTCRIMLSGSPSMSEAGFRRRSFCSGRVLARQERIRPWVKG</sequence>
<gene>
    <name evidence="2" type="ORF">PHJA_000328200</name>
</gene>
<evidence type="ECO:0000313" key="3">
    <source>
        <dbReference type="Proteomes" id="UP000653305"/>
    </source>
</evidence>
<feature type="compositionally biased region" description="Polar residues" evidence="1">
    <location>
        <begin position="29"/>
        <end position="39"/>
    </location>
</feature>
<feature type="compositionally biased region" description="Polar residues" evidence="1">
    <location>
        <begin position="68"/>
        <end position="79"/>
    </location>
</feature>
<protein>
    <submittedName>
        <fullName evidence="2">Glyoxylate/hydroxypyruvate reductase hpr3</fullName>
    </submittedName>
</protein>
<organism evidence="2 3">
    <name type="scientific">Phtheirospermum japonicum</name>
    <dbReference type="NCBI Taxonomy" id="374723"/>
    <lineage>
        <taxon>Eukaryota</taxon>
        <taxon>Viridiplantae</taxon>
        <taxon>Streptophyta</taxon>
        <taxon>Embryophyta</taxon>
        <taxon>Tracheophyta</taxon>
        <taxon>Spermatophyta</taxon>
        <taxon>Magnoliopsida</taxon>
        <taxon>eudicotyledons</taxon>
        <taxon>Gunneridae</taxon>
        <taxon>Pentapetalae</taxon>
        <taxon>asterids</taxon>
        <taxon>lamiids</taxon>
        <taxon>Lamiales</taxon>
        <taxon>Orobanchaceae</taxon>
        <taxon>Orobanchaceae incertae sedis</taxon>
        <taxon>Phtheirospermum</taxon>
    </lineage>
</organism>
<name>A0A830B9B2_9LAMI</name>
<dbReference type="EMBL" id="BMAC01000034">
    <property type="protein sequence ID" value="GFP81849.1"/>
    <property type="molecule type" value="Genomic_DNA"/>
</dbReference>
<reference evidence="2" key="1">
    <citation type="submission" date="2020-07" db="EMBL/GenBank/DDBJ databases">
        <title>Ethylene signaling mediates host invasion by parasitic plants.</title>
        <authorList>
            <person name="Yoshida S."/>
        </authorList>
    </citation>
    <scope>NUCLEOTIDE SEQUENCE</scope>
    <source>
        <strain evidence="2">Okayama</strain>
    </source>
</reference>
<feature type="region of interest" description="Disordered" evidence="1">
    <location>
        <begin position="1"/>
        <end position="101"/>
    </location>
</feature>
<feature type="compositionally biased region" description="Polar residues" evidence="1">
    <location>
        <begin position="1"/>
        <end position="18"/>
    </location>
</feature>
<proteinExistence type="predicted"/>
<comment type="caution">
    <text evidence="2">The sequence shown here is derived from an EMBL/GenBank/DDBJ whole genome shotgun (WGS) entry which is preliminary data.</text>
</comment>
<evidence type="ECO:0000313" key="2">
    <source>
        <dbReference type="EMBL" id="GFP81849.1"/>
    </source>
</evidence>